<evidence type="ECO:0000313" key="2">
    <source>
        <dbReference type="Proteomes" id="UP000052232"/>
    </source>
</evidence>
<proteinExistence type="predicted"/>
<keyword evidence="2" id="KW-1185">Reference proteome</keyword>
<comment type="caution">
    <text evidence="1">The sequence shown here is derived from an EMBL/GenBank/DDBJ whole genome shotgun (WGS) entry which is preliminary data.</text>
</comment>
<dbReference type="AlphaFoldDB" id="A0A0J7XL84"/>
<protein>
    <submittedName>
        <fullName evidence="1">Uncharacterized protein</fullName>
    </submittedName>
</protein>
<sequence>MTENDALEALREATATIRGYIYQFDASILAVLAATSGQEVTVEGVEDFDVLSDEADTYGQVKYYEAQKLTDSTLRDAIVPMIEGFLRYRVVRLSGTGKCRKGHYFLSKVPFGIRLA</sequence>
<dbReference type="Proteomes" id="UP000052232">
    <property type="component" value="Unassembled WGS sequence"/>
</dbReference>
<reference evidence="1 2" key="1">
    <citation type="journal article" date="2015" name="G3 (Bethesda)">
        <title>Insights into Ongoing Evolution of the Hexachlorocyclohexane Catabolic Pathway from Comparative Genomics of Ten Sphingomonadaceae Strains.</title>
        <authorList>
            <person name="Pearce S.L."/>
            <person name="Oakeshott J.G."/>
            <person name="Pandey G."/>
        </authorList>
    </citation>
    <scope>NUCLEOTIDE SEQUENCE [LARGE SCALE GENOMIC DNA]</scope>
    <source>
        <strain evidence="1 2">LL01</strain>
    </source>
</reference>
<accession>A0A0J7XL84</accession>
<dbReference type="STRING" id="1420583.V473_21520"/>
<dbReference type="RefSeq" id="WP_066609026.1">
    <property type="nucleotide sequence ID" value="NZ_KQ130437.1"/>
</dbReference>
<gene>
    <name evidence="1" type="ORF">V473_21520</name>
</gene>
<name>A0A0J7XL84_9SPHN</name>
<organism evidence="1 2">
    <name type="scientific">Sphingobium cupriresistens LL01</name>
    <dbReference type="NCBI Taxonomy" id="1420583"/>
    <lineage>
        <taxon>Bacteria</taxon>
        <taxon>Pseudomonadati</taxon>
        <taxon>Pseudomonadota</taxon>
        <taxon>Alphaproteobacteria</taxon>
        <taxon>Sphingomonadales</taxon>
        <taxon>Sphingomonadaceae</taxon>
        <taxon>Sphingobium</taxon>
    </lineage>
</organism>
<dbReference type="EMBL" id="JACT01000006">
    <property type="protein sequence ID" value="KMS52437.1"/>
    <property type="molecule type" value="Genomic_DNA"/>
</dbReference>
<evidence type="ECO:0000313" key="1">
    <source>
        <dbReference type="EMBL" id="KMS52437.1"/>
    </source>
</evidence>